<dbReference type="Proteomes" id="UP000179807">
    <property type="component" value="Unassembled WGS sequence"/>
</dbReference>
<evidence type="ECO:0000313" key="2">
    <source>
        <dbReference type="EMBL" id="OHS98508.1"/>
    </source>
</evidence>
<organism evidence="2 3">
    <name type="scientific">Tritrichomonas foetus</name>
    <dbReference type="NCBI Taxonomy" id="1144522"/>
    <lineage>
        <taxon>Eukaryota</taxon>
        <taxon>Metamonada</taxon>
        <taxon>Parabasalia</taxon>
        <taxon>Tritrichomonadida</taxon>
        <taxon>Tritrichomonadidae</taxon>
        <taxon>Tritrichomonas</taxon>
    </lineage>
</organism>
<dbReference type="RefSeq" id="XP_068351645.1">
    <property type="nucleotide sequence ID" value="XM_068510015.1"/>
</dbReference>
<feature type="domain" description="Vacuolar import/degradation Vid27 C-terminal" evidence="1">
    <location>
        <begin position="184"/>
        <end position="497"/>
    </location>
</feature>
<dbReference type="GeneID" id="94844719"/>
<keyword evidence="3" id="KW-1185">Reference proteome</keyword>
<dbReference type="EMBL" id="MLAK01001050">
    <property type="protein sequence ID" value="OHS98508.1"/>
    <property type="molecule type" value="Genomic_DNA"/>
</dbReference>
<protein>
    <recommendedName>
        <fullName evidence="1">Vacuolar import/degradation Vid27 C-terminal domain-containing protein</fullName>
    </recommendedName>
</protein>
<dbReference type="VEuPathDB" id="TrichDB:TRFO_35036"/>
<dbReference type="InterPro" id="IPR013863">
    <property type="entry name" value="VID27_C"/>
</dbReference>
<name>A0A1J4JMN8_9EUKA</name>
<dbReference type="InterPro" id="IPR040458">
    <property type="entry name" value="Vid27"/>
</dbReference>
<evidence type="ECO:0000313" key="3">
    <source>
        <dbReference type="Proteomes" id="UP000179807"/>
    </source>
</evidence>
<comment type="caution">
    <text evidence="2">The sequence shown here is derived from an EMBL/GenBank/DDBJ whole genome shotgun (WGS) entry which is preliminary data.</text>
</comment>
<dbReference type="PANTHER" id="PTHR31913">
    <property type="entry name" value="VACUOLAR IMPORT AND DEGRADATION PROTEIN 27"/>
    <property type="match status" value="1"/>
</dbReference>
<dbReference type="OrthoDB" id="10251113at2759"/>
<dbReference type="GO" id="GO:0005737">
    <property type="term" value="C:cytoplasm"/>
    <property type="evidence" value="ECO:0007669"/>
    <property type="project" value="TreeGrafter"/>
</dbReference>
<dbReference type="SUPFAM" id="SSF50978">
    <property type="entry name" value="WD40 repeat-like"/>
    <property type="match status" value="1"/>
</dbReference>
<dbReference type="GO" id="GO:0005634">
    <property type="term" value="C:nucleus"/>
    <property type="evidence" value="ECO:0007669"/>
    <property type="project" value="TreeGrafter"/>
</dbReference>
<proteinExistence type="predicted"/>
<gene>
    <name evidence="2" type="ORF">TRFO_35036</name>
</gene>
<evidence type="ECO:0000259" key="1">
    <source>
        <dbReference type="Pfam" id="PF08553"/>
    </source>
</evidence>
<dbReference type="InterPro" id="IPR036322">
    <property type="entry name" value="WD40_repeat_dom_sf"/>
</dbReference>
<dbReference type="AlphaFoldDB" id="A0A1J4JMN8"/>
<dbReference type="Pfam" id="PF08553">
    <property type="entry name" value="VID27"/>
    <property type="match status" value="1"/>
</dbReference>
<sequence length="507" mass="58316">MTLIAHIPIRLFRLVKGEKKEAGRNVTVYLIQNRNFTTLIQLINQPGDELLLSAEISEVFNIQYKMNELIVFFDINYRNKLYNFSFLFQKQNQLQTFINEYIRCLFEYREQRRTTTSDKPELDRFINYIHLDLPKKSIRNEFVFPEEEYETIGSPDNGRNILLRTGKSTGNTMVLRKYHNHCDLGLFTLDNNCSFRMALPKIVDENKQLVIGSDMLNINHDRSLLILDDDNPTEIHDMNLDRGIILTHYDSVDQYGVDQKLKKLLPTRSNGHDSTFLAFTDRDTIMFDPRSSKSLINKSEYKTKNGFTSGATSRNGYVAIGSKDGIVRLYSQPCKTRATINFQMNVGGDPIIGLDISEDEQWVVATCPYYLSVFNVLSQSTGKLGFVKAMGKDKPPLTRLTIKQEHQQYIAQIFNGVLPSFSPAKFEMKNHKISSIISAIGSCIVSWNFQRIENGCLPSYSIKLVGEEIIADNEPFENTHDILFITDNQVSVIERKMKNSSKYDDDY</sequence>
<reference evidence="2" key="1">
    <citation type="submission" date="2016-10" db="EMBL/GenBank/DDBJ databases">
        <authorList>
            <person name="Benchimol M."/>
            <person name="Almeida L.G."/>
            <person name="Vasconcelos A.T."/>
            <person name="Perreira-Neves A."/>
            <person name="Rosa I.A."/>
            <person name="Tasca T."/>
            <person name="Bogo M.R."/>
            <person name="de Souza W."/>
        </authorList>
    </citation>
    <scope>NUCLEOTIDE SEQUENCE [LARGE SCALE GENOMIC DNA]</scope>
    <source>
        <strain evidence="2">K</strain>
    </source>
</reference>
<dbReference type="PANTHER" id="PTHR31913:SF0">
    <property type="entry name" value="VACUOLAR IMPORT AND DEGRADATION PROTEIN 27"/>
    <property type="match status" value="1"/>
</dbReference>
<accession>A0A1J4JMN8</accession>